<keyword evidence="13" id="KW-0413">Isomerase</keyword>
<feature type="domain" description="Chorismate mutase" evidence="20">
    <location>
        <begin position="4"/>
        <end position="106"/>
    </location>
</feature>
<evidence type="ECO:0000259" key="22">
    <source>
        <dbReference type="PROSITE" id="PS51671"/>
    </source>
</evidence>
<dbReference type="RefSeq" id="WP_152661434.1">
    <property type="nucleotide sequence ID" value="NZ_CP036422.1"/>
</dbReference>
<comment type="function">
    <text evidence="2">Catalyzes the Claisen rearrangement of chorismate to prephenate and the decarboxylation/dehydration of prephenate to phenylpyruvate.</text>
</comment>
<dbReference type="PROSITE" id="PS51168">
    <property type="entry name" value="CHORISMATE_MUT_2"/>
    <property type="match status" value="1"/>
</dbReference>
<feature type="site" description="Essential for prephenate dehydratase activity" evidence="19">
    <location>
        <position position="275"/>
    </location>
</feature>
<sequence length="375" mass="41154">MADNGDNRTLDEVRVDIDSIDREIQQLISRRAKCAQRVADIKLAEVQAALEAGDTEAEVVYYRPEREAQVLQNIIDREEGPLQGETVAHIFREVMSACLALEKPLQVAYLGPEGTFTQAAAIKHFGHAAVCVPRGTIASVFAQVESGECNYGVVPVENSTEGMVSHTLDNFMDSSLKISGEVEMGIGHHLLVASHTGKGDIQRICAHQQALAQCRNWLDRNWPDIERVAVSSNGEAARMAVDMPGVAAIAGDMAAELYGLEKLAEHIEDYADNTTRFLIIGREEVPASGRDKTSIIVSSRNKPGALFTLLDPFRKAGVSLTRIDTRPSRTEKWAYVFFIEFEGHLQDENIAGIVGELEEQSILLKPLGSYPRAVL</sequence>
<evidence type="ECO:0000256" key="19">
    <source>
        <dbReference type="PIRSR" id="PIRSR001500-2"/>
    </source>
</evidence>
<dbReference type="InterPro" id="IPR018528">
    <property type="entry name" value="Preph_deHydtase_CS"/>
</dbReference>
<comment type="catalytic activity">
    <reaction evidence="1">
        <text>chorismate = prephenate</text>
        <dbReference type="Rhea" id="RHEA:13897"/>
        <dbReference type="ChEBI" id="CHEBI:29748"/>
        <dbReference type="ChEBI" id="CHEBI:29934"/>
        <dbReference type="EC" id="5.4.99.5"/>
    </reaction>
</comment>
<evidence type="ECO:0000256" key="5">
    <source>
        <dbReference type="ARBA" id="ARBA00004817"/>
    </source>
</evidence>
<dbReference type="GO" id="GO:0005737">
    <property type="term" value="C:cytoplasm"/>
    <property type="evidence" value="ECO:0007669"/>
    <property type="project" value="UniProtKB-SubCell"/>
</dbReference>
<evidence type="ECO:0000259" key="20">
    <source>
        <dbReference type="PROSITE" id="PS51168"/>
    </source>
</evidence>
<dbReference type="Pfam" id="PF00800">
    <property type="entry name" value="PDT"/>
    <property type="match status" value="1"/>
</dbReference>
<dbReference type="InterPro" id="IPR036979">
    <property type="entry name" value="CM_dom_sf"/>
</dbReference>
<dbReference type="Pfam" id="PF01842">
    <property type="entry name" value="ACT"/>
    <property type="match status" value="1"/>
</dbReference>
<comment type="pathway">
    <text evidence="5">Metabolic intermediate biosynthesis; prephenate biosynthesis; prephenate from chorismate: step 1/1.</text>
</comment>
<evidence type="ECO:0000256" key="6">
    <source>
        <dbReference type="ARBA" id="ARBA00012404"/>
    </source>
</evidence>
<dbReference type="Gene3D" id="1.20.59.10">
    <property type="entry name" value="Chorismate mutase"/>
    <property type="match status" value="1"/>
</dbReference>
<dbReference type="Pfam" id="PF01817">
    <property type="entry name" value="CM_2"/>
    <property type="match status" value="1"/>
</dbReference>
<evidence type="ECO:0000256" key="17">
    <source>
        <dbReference type="ARBA" id="ARBA00031520"/>
    </source>
</evidence>
<evidence type="ECO:0000256" key="9">
    <source>
        <dbReference type="ARBA" id="ARBA00022490"/>
    </source>
</evidence>
<dbReference type="PROSITE" id="PS00857">
    <property type="entry name" value="PREPHENATE_DEHYDR_1"/>
    <property type="match status" value="1"/>
</dbReference>
<keyword evidence="11" id="KW-0057">Aromatic amino acid biosynthesis</keyword>
<dbReference type="CDD" id="cd04905">
    <property type="entry name" value="ACT_CM-PDT"/>
    <property type="match status" value="1"/>
</dbReference>
<comment type="catalytic activity">
    <reaction evidence="18">
        <text>prephenate + H(+) = 3-phenylpyruvate + CO2 + H2O</text>
        <dbReference type="Rhea" id="RHEA:21648"/>
        <dbReference type="ChEBI" id="CHEBI:15377"/>
        <dbReference type="ChEBI" id="CHEBI:15378"/>
        <dbReference type="ChEBI" id="CHEBI:16526"/>
        <dbReference type="ChEBI" id="CHEBI:18005"/>
        <dbReference type="ChEBI" id="CHEBI:29934"/>
        <dbReference type="EC" id="4.2.1.51"/>
    </reaction>
</comment>
<protein>
    <recommendedName>
        <fullName evidence="8">Bifunctional chorismate mutase/prephenate dehydratase</fullName>
        <ecNumber evidence="7">4.2.1.51</ecNumber>
        <ecNumber evidence="6">5.4.99.5</ecNumber>
    </recommendedName>
    <alternativeName>
        <fullName evidence="17">Chorismate mutase-prephenate dehydratase</fullName>
    </alternativeName>
    <alternativeName>
        <fullName evidence="16">p-protein</fullName>
    </alternativeName>
</protein>
<dbReference type="UniPathway" id="UPA00121">
    <property type="reaction ID" value="UER00345"/>
</dbReference>
<organism evidence="23 24">
    <name type="scientific">Halioglobus maricola</name>
    <dbReference type="NCBI Taxonomy" id="2601894"/>
    <lineage>
        <taxon>Bacteria</taxon>
        <taxon>Pseudomonadati</taxon>
        <taxon>Pseudomonadota</taxon>
        <taxon>Gammaproteobacteria</taxon>
        <taxon>Cellvibrionales</taxon>
        <taxon>Halieaceae</taxon>
        <taxon>Halioglobus</taxon>
    </lineage>
</organism>
<evidence type="ECO:0000256" key="14">
    <source>
        <dbReference type="ARBA" id="ARBA00023239"/>
    </source>
</evidence>
<accession>A0A5P9NK28</accession>
<feature type="domain" description="Prephenate dehydratase" evidence="21">
    <location>
        <begin position="106"/>
        <end position="282"/>
    </location>
</feature>
<evidence type="ECO:0000256" key="7">
    <source>
        <dbReference type="ARBA" id="ARBA00013147"/>
    </source>
</evidence>
<dbReference type="InterPro" id="IPR036263">
    <property type="entry name" value="Chorismate_II_sf"/>
</dbReference>
<dbReference type="SUPFAM" id="SSF48600">
    <property type="entry name" value="Chorismate mutase II"/>
    <property type="match status" value="1"/>
</dbReference>
<dbReference type="NCBIfam" id="TIGR01807">
    <property type="entry name" value="CM_P2"/>
    <property type="match status" value="1"/>
</dbReference>
<dbReference type="GO" id="GO:0004664">
    <property type="term" value="F:prephenate dehydratase activity"/>
    <property type="evidence" value="ECO:0007669"/>
    <property type="project" value="UniProtKB-EC"/>
</dbReference>
<name>A0A5P9NK28_9GAMM</name>
<dbReference type="OrthoDB" id="9802281at2"/>
<evidence type="ECO:0000313" key="24">
    <source>
        <dbReference type="Proteomes" id="UP000326287"/>
    </source>
</evidence>
<dbReference type="Proteomes" id="UP000326287">
    <property type="component" value="Chromosome"/>
</dbReference>
<keyword evidence="10" id="KW-0028">Amino-acid biosynthesis</keyword>
<dbReference type="PROSITE" id="PS51171">
    <property type="entry name" value="PREPHENATE_DEHYDR_3"/>
    <property type="match status" value="1"/>
</dbReference>
<evidence type="ECO:0000256" key="15">
    <source>
        <dbReference type="ARBA" id="ARBA00023268"/>
    </source>
</evidence>
<evidence type="ECO:0000256" key="2">
    <source>
        <dbReference type="ARBA" id="ARBA00002364"/>
    </source>
</evidence>
<dbReference type="PROSITE" id="PS51671">
    <property type="entry name" value="ACT"/>
    <property type="match status" value="1"/>
</dbReference>
<comment type="pathway">
    <text evidence="4">Amino-acid biosynthesis; L-phenylalanine biosynthesis; phenylpyruvate from prephenate: step 1/1.</text>
</comment>
<dbReference type="GO" id="GO:0009094">
    <property type="term" value="P:L-phenylalanine biosynthetic process"/>
    <property type="evidence" value="ECO:0007669"/>
    <property type="project" value="UniProtKB-UniPathway"/>
</dbReference>
<evidence type="ECO:0000313" key="23">
    <source>
        <dbReference type="EMBL" id="QFU75328.1"/>
    </source>
</evidence>
<dbReference type="AlphaFoldDB" id="A0A5P9NK28"/>
<proteinExistence type="predicted"/>
<dbReference type="NCBIfam" id="NF008865">
    <property type="entry name" value="PRK11898.1"/>
    <property type="match status" value="1"/>
</dbReference>
<dbReference type="PANTHER" id="PTHR21022:SF19">
    <property type="entry name" value="PREPHENATE DEHYDRATASE-RELATED"/>
    <property type="match status" value="1"/>
</dbReference>
<dbReference type="FunFam" id="3.40.190.10:FF:000029">
    <property type="entry name" value="Chorismate mutase/Prephenate dehydratase"/>
    <property type="match status" value="1"/>
</dbReference>
<dbReference type="GO" id="GO:0046417">
    <property type="term" value="P:chorismate metabolic process"/>
    <property type="evidence" value="ECO:0007669"/>
    <property type="project" value="InterPro"/>
</dbReference>
<dbReference type="EC" id="4.2.1.51" evidence="7"/>
<evidence type="ECO:0000256" key="13">
    <source>
        <dbReference type="ARBA" id="ARBA00023235"/>
    </source>
</evidence>
<dbReference type="PANTHER" id="PTHR21022">
    <property type="entry name" value="PREPHENATE DEHYDRATASE P PROTEIN"/>
    <property type="match status" value="1"/>
</dbReference>
<evidence type="ECO:0000256" key="11">
    <source>
        <dbReference type="ARBA" id="ARBA00023141"/>
    </source>
</evidence>
<dbReference type="EC" id="5.4.99.5" evidence="6"/>
<evidence type="ECO:0000256" key="1">
    <source>
        <dbReference type="ARBA" id="ARBA00000824"/>
    </source>
</evidence>
<reference evidence="23 24" key="1">
    <citation type="submission" date="2019-02" db="EMBL/GenBank/DDBJ databases">
        <authorList>
            <person name="Li S.-H."/>
        </authorList>
    </citation>
    <scope>NUCLEOTIDE SEQUENCE [LARGE SCALE GENOMIC DNA]</scope>
    <source>
        <strain evidence="23 24">IMCC14385</strain>
    </source>
</reference>
<comment type="subcellular location">
    <subcellularLocation>
        <location evidence="3">Cytoplasm</location>
    </subcellularLocation>
</comment>
<evidence type="ECO:0000256" key="18">
    <source>
        <dbReference type="ARBA" id="ARBA00047848"/>
    </source>
</evidence>
<dbReference type="CDD" id="cd13630">
    <property type="entry name" value="PBP2_PDT_1"/>
    <property type="match status" value="1"/>
</dbReference>
<evidence type="ECO:0000259" key="21">
    <source>
        <dbReference type="PROSITE" id="PS51171"/>
    </source>
</evidence>
<keyword evidence="15" id="KW-0511">Multifunctional enzyme</keyword>
<dbReference type="EMBL" id="CP036422">
    <property type="protein sequence ID" value="QFU75328.1"/>
    <property type="molecule type" value="Genomic_DNA"/>
</dbReference>
<dbReference type="SMART" id="SM00830">
    <property type="entry name" value="CM_2"/>
    <property type="match status" value="1"/>
</dbReference>
<dbReference type="FunFam" id="3.30.70.260:FF:000012">
    <property type="entry name" value="Prephenate dehydratase"/>
    <property type="match status" value="1"/>
</dbReference>
<dbReference type="PIRSF" id="PIRSF001500">
    <property type="entry name" value="Chor_mut_pdt_Ppr"/>
    <property type="match status" value="1"/>
</dbReference>
<dbReference type="Gene3D" id="3.40.190.10">
    <property type="entry name" value="Periplasmic binding protein-like II"/>
    <property type="match status" value="2"/>
</dbReference>
<dbReference type="InterPro" id="IPR001086">
    <property type="entry name" value="Preph_deHydtase"/>
</dbReference>
<evidence type="ECO:0000256" key="3">
    <source>
        <dbReference type="ARBA" id="ARBA00004496"/>
    </source>
</evidence>
<dbReference type="InterPro" id="IPR002701">
    <property type="entry name" value="CM_II_prokaryot"/>
</dbReference>
<evidence type="ECO:0000256" key="8">
    <source>
        <dbReference type="ARBA" id="ARBA00014401"/>
    </source>
</evidence>
<dbReference type="InterPro" id="IPR008242">
    <property type="entry name" value="Chor_mutase/pphenate_deHydtase"/>
</dbReference>
<keyword evidence="9" id="KW-0963">Cytoplasm</keyword>
<dbReference type="SUPFAM" id="SSF53850">
    <property type="entry name" value="Periplasmic binding protein-like II"/>
    <property type="match status" value="1"/>
</dbReference>
<keyword evidence="24" id="KW-1185">Reference proteome</keyword>
<gene>
    <name evidence="23" type="primary">pheA</name>
    <name evidence="23" type="ORF">EY643_06505</name>
</gene>
<evidence type="ECO:0000256" key="16">
    <source>
        <dbReference type="ARBA" id="ARBA00031175"/>
    </source>
</evidence>
<dbReference type="GO" id="GO:0004106">
    <property type="term" value="F:chorismate mutase activity"/>
    <property type="evidence" value="ECO:0007669"/>
    <property type="project" value="UniProtKB-EC"/>
</dbReference>
<feature type="domain" description="ACT" evidence="22">
    <location>
        <begin position="294"/>
        <end position="371"/>
    </location>
</feature>
<dbReference type="InterPro" id="IPR010957">
    <property type="entry name" value="G/b/e-P-prot_chorismate_mutase"/>
</dbReference>
<dbReference type="InterPro" id="IPR045865">
    <property type="entry name" value="ACT-like_dom_sf"/>
</dbReference>
<dbReference type="SUPFAM" id="SSF55021">
    <property type="entry name" value="ACT-like"/>
    <property type="match status" value="1"/>
</dbReference>
<dbReference type="Gene3D" id="3.30.70.260">
    <property type="match status" value="1"/>
</dbReference>
<dbReference type="UniPathway" id="UPA00120">
    <property type="reaction ID" value="UER00203"/>
</dbReference>
<dbReference type="InterPro" id="IPR002912">
    <property type="entry name" value="ACT_dom"/>
</dbReference>
<evidence type="ECO:0000256" key="12">
    <source>
        <dbReference type="ARBA" id="ARBA00023222"/>
    </source>
</evidence>
<evidence type="ECO:0000256" key="10">
    <source>
        <dbReference type="ARBA" id="ARBA00022605"/>
    </source>
</evidence>
<evidence type="ECO:0000256" key="4">
    <source>
        <dbReference type="ARBA" id="ARBA00004741"/>
    </source>
</evidence>
<dbReference type="KEGG" id="halc:EY643_06505"/>
<keyword evidence="12" id="KW-0584">Phenylalanine biosynthesis</keyword>
<keyword evidence="14 23" id="KW-0456">Lyase</keyword>